<protein>
    <recommendedName>
        <fullName evidence="2">SMP-30/Gluconolactonase/LRE-like region domain-containing protein</fullName>
    </recommendedName>
</protein>
<proteinExistence type="predicted"/>
<dbReference type="EMBL" id="UINC01188380">
    <property type="protein sequence ID" value="SVE01575.1"/>
    <property type="molecule type" value="Genomic_DNA"/>
</dbReference>
<dbReference type="InterPro" id="IPR051344">
    <property type="entry name" value="Vgb"/>
</dbReference>
<dbReference type="Gene3D" id="2.130.10.10">
    <property type="entry name" value="YVTN repeat-like/Quinoprotein amine dehydrogenase"/>
    <property type="match status" value="1"/>
</dbReference>
<accession>A0A383A2Y9</accession>
<sequence>MRFQLILCSLFVIAWQITMGLAAVPITWHVSSRDQLLSGELENLAIHESGQLMLGPQINELQNPNTPIIWALQEATDGALWLGTSSNGHIYRSSERQPTNLTFEVEELEVHALASGPDGTVYAGTNPNGKIYRLATDGSAESIFSPEETYIWALTVDPSGTLYVATGQSGAIYKITPNGEGEIFYKATATHIISLGF</sequence>
<evidence type="ECO:0008006" key="2">
    <source>
        <dbReference type="Google" id="ProtNLM"/>
    </source>
</evidence>
<evidence type="ECO:0000313" key="1">
    <source>
        <dbReference type="EMBL" id="SVE01575.1"/>
    </source>
</evidence>
<dbReference type="PANTHER" id="PTHR40274">
    <property type="entry name" value="VIRGINIAMYCIN B LYASE"/>
    <property type="match status" value="1"/>
</dbReference>
<feature type="non-terminal residue" evidence="1">
    <location>
        <position position="197"/>
    </location>
</feature>
<dbReference type="AlphaFoldDB" id="A0A383A2Y9"/>
<dbReference type="SUPFAM" id="SSF101898">
    <property type="entry name" value="NHL repeat"/>
    <property type="match status" value="1"/>
</dbReference>
<organism evidence="1">
    <name type="scientific">marine metagenome</name>
    <dbReference type="NCBI Taxonomy" id="408172"/>
    <lineage>
        <taxon>unclassified sequences</taxon>
        <taxon>metagenomes</taxon>
        <taxon>ecological metagenomes</taxon>
    </lineage>
</organism>
<name>A0A383A2Y9_9ZZZZ</name>
<reference evidence="1" key="1">
    <citation type="submission" date="2018-05" db="EMBL/GenBank/DDBJ databases">
        <authorList>
            <person name="Lanie J.A."/>
            <person name="Ng W.-L."/>
            <person name="Kazmierczak K.M."/>
            <person name="Andrzejewski T.M."/>
            <person name="Davidsen T.M."/>
            <person name="Wayne K.J."/>
            <person name="Tettelin H."/>
            <person name="Glass J.I."/>
            <person name="Rusch D."/>
            <person name="Podicherti R."/>
            <person name="Tsui H.-C.T."/>
            <person name="Winkler M.E."/>
        </authorList>
    </citation>
    <scope>NUCLEOTIDE SEQUENCE</scope>
</reference>
<dbReference type="PANTHER" id="PTHR40274:SF4">
    <property type="entry name" value="BLL1406 PROTEIN"/>
    <property type="match status" value="1"/>
</dbReference>
<dbReference type="InterPro" id="IPR015943">
    <property type="entry name" value="WD40/YVTN_repeat-like_dom_sf"/>
</dbReference>
<gene>
    <name evidence="1" type="ORF">METZ01_LOCUS454429</name>
</gene>